<dbReference type="eggNOG" id="COG3220">
    <property type="taxonomic scope" value="Bacteria"/>
</dbReference>
<dbReference type="KEGG" id="mpt:Mpe_A2831"/>
<reference evidence="2 3" key="1">
    <citation type="journal article" date="2007" name="J. Bacteriol.">
        <title>Whole-genome analysis of the methyl tert-butyl ether-degrading beta-proteobacterium Methylibium petroleiphilum PM1.</title>
        <authorList>
            <person name="Kane S.R."/>
            <person name="Chakicherla A.Y."/>
            <person name="Chain P.S.G."/>
            <person name="Schmidt R."/>
            <person name="Shin M.W."/>
            <person name="Legler T.C."/>
            <person name="Scow K.M."/>
            <person name="Larimer F.W."/>
            <person name="Lucas S.M."/>
            <person name="Richardson P.M."/>
            <person name="Hristova K.R."/>
        </authorList>
    </citation>
    <scope>NUCLEOTIDE SEQUENCE [LARGE SCALE GENOMIC DNA]</scope>
    <source>
        <strain evidence="3">ATCC BAA-1232 / LMG 22953 / PM1</strain>
    </source>
</reference>
<comment type="similarity">
    <text evidence="1">Belongs to the UPF0276 family.</text>
</comment>
<dbReference type="InterPro" id="IPR007801">
    <property type="entry name" value="MbnB/TglH/ChrH"/>
</dbReference>
<dbReference type="HOGENOM" id="CLU_064263_0_0_4"/>
<dbReference type="Pfam" id="PF05114">
    <property type="entry name" value="MbnB_TglH_ChrH"/>
    <property type="match status" value="1"/>
</dbReference>
<sequence length="301" mass="33902">MRGPSCLLCVFAPSPMSTMLQGFGLGLRPEHYAAFAERRPAVDWLEVISENYMLPGGAPLQHLDRLRRDYPMAMHGVSLSIGSADDLDLEYLRALKALADRIEPAWISDHLCWTGVDHHNLHDLMPMPYTEAALRHLCERVARVQDHLGRRLLLENVSSYVAFEADEMSEWAFVAELARRADCDLLLDVNNVHVSSVNHGFDARCYIDALPRERVRQIHLAGHEDHGSHLIDTHDHPVCDAVWKLYDYTTRRFGAVPTMIERDDRIPPLAELVAELDVAREVQAGALSAARTGRGVREMTA</sequence>
<dbReference type="STRING" id="420662.Mpe_A2831"/>
<dbReference type="EMBL" id="CP000555">
    <property type="protein sequence ID" value="ABM95785.1"/>
    <property type="molecule type" value="Genomic_DNA"/>
</dbReference>
<evidence type="ECO:0000256" key="1">
    <source>
        <dbReference type="HAMAP-Rule" id="MF_00697"/>
    </source>
</evidence>
<dbReference type="PANTHER" id="PTHR42194:SF1">
    <property type="entry name" value="UPF0276 PROTEIN HI_1600"/>
    <property type="match status" value="1"/>
</dbReference>
<dbReference type="HAMAP" id="MF_00697">
    <property type="entry name" value="UPF0276"/>
    <property type="match status" value="1"/>
</dbReference>
<protein>
    <recommendedName>
        <fullName evidence="1">UPF0276 protein Mpe_A2831</fullName>
    </recommendedName>
</protein>
<gene>
    <name evidence="2" type="ordered locus">Mpe_A2831</name>
</gene>
<dbReference type="AlphaFoldDB" id="A2SJP6"/>
<dbReference type="SUPFAM" id="SSF51658">
    <property type="entry name" value="Xylose isomerase-like"/>
    <property type="match status" value="1"/>
</dbReference>
<dbReference type="Proteomes" id="UP000000366">
    <property type="component" value="Chromosome"/>
</dbReference>
<dbReference type="InterPro" id="IPR036237">
    <property type="entry name" value="Xyl_isomerase-like_sf"/>
</dbReference>
<keyword evidence="3" id="KW-1185">Reference proteome</keyword>
<dbReference type="Gene3D" id="3.20.20.150">
    <property type="entry name" value="Divalent-metal-dependent TIM barrel enzymes"/>
    <property type="match status" value="1"/>
</dbReference>
<dbReference type="NCBIfam" id="NF003818">
    <property type="entry name" value="PRK05409.1"/>
    <property type="match status" value="1"/>
</dbReference>
<proteinExistence type="inferred from homology"/>
<organism evidence="2 3">
    <name type="scientific">Methylibium petroleiphilum (strain ATCC BAA-1232 / LMG 22953 / PM1)</name>
    <dbReference type="NCBI Taxonomy" id="420662"/>
    <lineage>
        <taxon>Bacteria</taxon>
        <taxon>Pseudomonadati</taxon>
        <taxon>Pseudomonadota</taxon>
        <taxon>Betaproteobacteria</taxon>
        <taxon>Burkholderiales</taxon>
        <taxon>Sphaerotilaceae</taxon>
        <taxon>Methylibium</taxon>
    </lineage>
</organism>
<evidence type="ECO:0000313" key="2">
    <source>
        <dbReference type="EMBL" id="ABM95785.1"/>
    </source>
</evidence>
<evidence type="ECO:0000313" key="3">
    <source>
        <dbReference type="Proteomes" id="UP000000366"/>
    </source>
</evidence>
<dbReference type="PANTHER" id="PTHR42194">
    <property type="entry name" value="UPF0276 PROTEIN HI_1600"/>
    <property type="match status" value="1"/>
</dbReference>
<accession>A2SJP6</accession>
<name>A2SJP6_METPP</name>